<dbReference type="SUPFAM" id="SSF53335">
    <property type="entry name" value="S-adenosyl-L-methionine-dependent methyltransferases"/>
    <property type="match status" value="1"/>
</dbReference>
<evidence type="ECO:0000259" key="1">
    <source>
        <dbReference type="Pfam" id="PF13649"/>
    </source>
</evidence>
<gene>
    <name evidence="2" type="ORF">N7494_002113</name>
</gene>
<accession>A0AAD6D392</accession>
<dbReference type="InterPro" id="IPR041698">
    <property type="entry name" value="Methyltransf_25"/>
</dbReference>
<dbReference type="Gene3D" id="3.40.50.150">
    <property type="entry name" value="Vaccinia Virus protein VP39"/>
    <property type="match status" value="1"/>
</dbReference>
<feature type="domain" description="Methyltransferase" evidence="1">
    <location>
        <begin position="50"/>
        <end position="145"/>
    </location>
</feature>
<dbReference type="Pfam" id="PF13649">
    <property type="entry name" value="Methyltransf_25"/>
    <property type="match status" value="1"/>
</dbReference>
<protein>
    <recommendedName>
        <fullName evidence="1">Methyltransferase domain-containing protein</fullName>
    </recommendedName>
</protein>
<reference evidence="2 3" key="1">
    <citation type="journal article" date="2023" name="IMA Fungus">
        <title>Comparative genomic study of the Penicillium genus elucidates a diverse pangenome and 15 lateral gene transfer events.</title>
        <authorList>
            <person name="Petersen C."/>
            <person name="Sorensen T."/>
            <person name="Nielsen M.R."/>
            <person name="Sondergaard T.E."/>
            <person name="Sorensen J.L."/>
            <person name="Fitzpatrick D.A."/>
            <person name="Frisvad J.C."/>
            <person name="Nielsen K.L."/>
        </authorList>
    </citation>
    <scope>NUCLEOTIDE SEQUENCE [LARGE SCALE GENOMIC DNA]</scope>
    <source>
        <strain evidence="2 3">IBT 35679</strain>
    </source>
</reference>
<dbReference type="AlphaFoldDB" id="A0AAD6D392"/>
<dbReference type="PANTHER" id="PTHR43591:SF96">
    <property type="entry name" value="PUTATIVE-RELATED"/>
    <property type="match status" value="1"/>
</dbReference>
<evidence type="ECO:0000313" key="2">
    <source>
        <dbReference type="EMBL" id="KAJ5552735.1"/>
    </source>
</evidence>
<dbReference type="InterPro" id="IPR029063">
    <property type="entry name" value="SAM-dependent_MTases_sf"/>
</dbReference>
<evidence type="ECO:0000313" key="3">
    <source>
        <dbReference type="Proteomes" id="UP001220324"/>
    </source>
</evidence>
<dbReference type="EMBL" id="JAQIZZ010000002">
    <property type="protein sequence ID" value="KAJ5552735.1"/>
    <property type="molecule type" value="Genomic_DNA"/>
</dbReference>
<dbReference type="PANTHER" id="PTHR43591">
    <property type="entry name" value="METHYLTRANSFERASE"/>
    <property type="match status" value="1"/>
</dbReference>
<dbReference type="CDD" id="cd02440">
    <property type="entry name" value="AdoMet_MTases"/>
    <property type="match status" value="1"/>
</dbReference>
<proteinExistence type="predicted"/>
<sequence length="282" mass="31560">MAKQVQFGGEYLLVRTIAESERLEMQYKAWQANIGYLLHPVIKQHDNMRIADVGTGTGIWLCDLADALPNTCQLEGFDISDAMFPSKDALPGNIVFHHQNLLLPFSDEHLGKYDVVNVRVMVVALSSHEWEPAVRNLMTLLKPGGYLQWVDCAAHECVIKGVPVGKEAINAQRAIDLFRKTVTSLGKAPNIALLRGIFQKSGLVSCEEKIYTLENPETRENVNTAVVVGIQHILTAAFKMHKLDEIRSIDQIMDLKEAASQDLRNLSCYYCYDVHVVVGRKV</sequence>
<name>A0AAD6D392_9EURO</name>
<comment type="caution">
    <text evidence="2">The sequence shown here is derived from an EMBL/GenBank/DDBJ whole genome shotgun (WGS) entry which is preliminary data.</text>
</comment>
<keyword evidence="3" id="KW-1185">Reference proteome</keyword>
<dbReference type="Proteomes" id="UP001220324">
    <property type="component" value="Unassembled WGS sequence"/>
</dbReference>
<organism evidence="2 3">
    <name type="scientific">Penicillium frequentans</name>
    <dbReference type="NCBI Taxonomy" id="3151616"/>
    <lineage>
        <taxon>Eukaryota</taxon>
        <taxon>Fungi</taxon>
        <taxon>Dikarya</taxon>
        <taxon>Ascomycota</taxon>
        <taxon>Pezizomycotina</taxon>
        <taxon>Eurotiomycetes</taxon>
        <taxon>Eurotiomycetidae</taxon>
        <taxon>Eurotiales</taxon>
        <taxon>Aspergillaceae</taxon>
        <taxon>Penicillium</taxon>
    </lineage>
</organism>